<reference evidence="5" key="1">
    <citation type="journal article" date="2023" name="Commun. Biol.">
        <title>Genome analysis of Parmales, the sister group of diatoms, reveals the evolutionary specialization of diatoms from phago-mixotrophs to photoautotrophs.</title>
        <authorList>
            <person name="Ban H."/>
            <person name="Sato S."/>
            <person name="Yoshikawa S."/>
            <person name="Yamada K."/>
            <person name="Nakamura Y."/>
            <person name="Ichinomiya M."/>
            <person name="Sato N."/>
            <person name="Blanc-Mathieu R."/>
            <person name="Endo H."/>
            <person name="Kuwata A."/>
            <person name="Ogata H."/>
        </authorList>
    </citation>
    <scope>NUCLEOTIDE SEQUENCE [LARGE SCALE GENOMIC DNA]</scope>
    <source>
        <strain evidence="5">NIES 3700</strain>
    </source>
</reference>
<feature type="chain" id="PRO_5040916261" evidence="3">
    <location>
        <begin position="23"/>
        <end position="1124"/>
    </location>
</feature>
<protein>
    <submittedName>
        <fullName evidence="4">Uncharacterized protein</fullName>
    </submittedName>
</protein>
<gene>
    <name evidence="4" type="ORF">TrLO_g8462</name>
</gene>
<dbReference type="OrthoDB" id="196888at2759"/>
<keyword evidence="2" id="KW-0472">Membrane</keyword>
<keyword evidence="2" id="KW-0812">Transmembrane</keyword>
<dbReference type="AlphaFoldDB" id="A0A9W7F266"/>
<feature type="compositionally biased region" description="Polar residues" evidence="1">
    <location>
        <begin position="397"/>
        <end position="409"/>
    </location>
</feature>
<keyword evidence="5" id="KW-1185">Reference proteome</keyword>
<feature type="region of interest" description="Disordered" evidence="1">
    <location>
        <begin position="901"/>
        <end position="923"/>
    </location>
</feature>
<feature type="region of interest" description="Disordered" evidence="1">
    <location>
        <begin position="232"/>
        <end position="258"/>
    </location>
</feature>
<feature type="region of interest" description="Disordered" evidence="1">
    <location>
        <begin position="391"/>
        <end position="440"/>
    </location>
</feature>
<evidence type="ECO:0000313" key="4">
    <source>
        <dbReference type="EMBL" id="GMI00399.1"/>
    </source>
</evidence>
<evidence type="ECO:0000256" key="3">
    <source>
        <dbReference type="SAM" id="SignalP"/>
    </source>
</evidence>
<evidence type="ECO:0000256" key="2">
    <source>
        <dbReference type="SAM" id="Phobius"/>
    </source>
</evidence>
<keyword evidence="3" id="KW-0732">Signal</keyword>
<feature type="signal peptide" evidence="3">
    <location>
        <begin position="1"/>
        <end position="22"/>
    </location>
</feature>
<evidence type="ECO:0000256" key="1">
    <source>
        <dbReference type="SAM" id="MobiDB-lite"/>
    </source>
</evidence>
<name>A0A9W7F266_9STRA</name>
<feature type="compositionally biased region" description="Acidic residues" evidence="1">
    <location>
        <begin position="247"/>
        <end position="258"/>
    </location>
</feature>
<sequence>MTVKTTHTLALAASLLLPLATSTVDPAFDFLHCLDDYSEASESECGFMQIGGVLSTLNDYRTCTGWDPVELISALSDAEALDGLEELVAACGNTDDWVDDPTTCLMAIDDAASDQGNPFHTYISEIYEDPDKYCDCNKVLASDLPSCNLSWQDNDIDTNQVLLGSCLFHELCEEFDATCVAIGENIDGCIKRGMDASGAVTDCSESCTADFTLPVGCVRSVIDTDLENDLDSYNEVCGGDNPPSPPSDEDDEEEDDDEKVVEISFDSKLQITAVPPPFDDADGLATYVEVLARSIKASLGEAAEHSLVVIKKLGDNVIGEDEPVERRVLLPAPEDVEVEFTVTDVVGCGSTGDCSLVDADSVVDSLYSSLNEAVNGGELAETIQSIASEKGADDEFSSTSVDKSSLATPSSTTTRETTRSESTVLDGADEDEDGGGGDISDLVPIDIDFDHCTPDDENVPNCGIFEIPGALGTVQQFSSCTGWDPMELATAVLNSAEIFAEIVAVCSGANDSGADEDCLAAISTIATDSDNPLGPYIGDLLLNPKKYCGCNADFGPNLPSCKAAGQDLTQYKAMSCVFAELCSELGQTCDLIVDGVETCMDNSGLNNPGVTDVDCSLSCLSVPVPETCLKDEGDEDADGNPNEDSEFEKKYETYKNACGEGGGGGDDDEPMDFGECSSIYDNVDKDNLPTCAANPALLKSVFDFASCTDWNIMQVLRDFSDGDVSDFADLIMDCSDFAGDGLAKCFNSLAEKSADTTSPVSVYIGDLYNNPDKYCKCNSRLYGHVPDPCMFNIPQQDPLDMGQVKVASCMMGELCEELDVACDELGKHLDEECLPPNKADIKPQNCPQIETCVMEWEGIDSDILNAHGLPTGCVKRWSSDLQERAQAVNWVCWNLDPPDDDGKGGGGYDDDDSSGGSESKVGQTSGAFPPAIYIGAGVLMGVGIIFVVFRKVLQKPKHPQMMRFDSNMGGGGGDGITLNELRKGAHGKFSAVVDMDDGGEVVNAFDSLRGEKNNAGMDFANFSDANASPAPAGYGLADQVSPGGMPVGSNAVGGTDFRQNSQGLLDIRPGGGGGGGGKAVPTLDLRRPSGVGDVQVHTPGQNDQLFDLPTSQAVVKATDVDVVL</sequence>
<evidence type="ECO:0000313" key="5">
    <source>
        <dbReference type="Proteomes" id="UP001165122"/>
    </source>
</evidence>
<dbReference type="Proteomes" id="UP001165122">
    <property type="component" value="Unassembled WGS sequence"/>
</dbReference>
<keyword evidence="2" id="KW-1133">Transmembrane helix</keyword>
<feature type="transmembrane region" description="Helical" evidence="2">
    <location>
        <begin position="931"/>
        <end position="953"/>
    </location>
</feature>
<feature type="compositionally biased region" description="Low complexity" evidence="1">
    <location>
        <begin position="410"/>
        <end position="423"/>
    </location>
</feature>
<dbReference type="EMBL" id="BRXW01000022">
    <property type="protein sequence ID" value="GMI00399.1"/>
    <property type="molecule type" value="Genomic_DNA"/>
</dbReference>
<accession>A0A9W7F266</accession>
<proteinExistence type="predicted"/>
<comment type="caution">
    <text evidence="4">The sequence shown here is derived from an EMBL/GenBank/DDBJ whole genome shotgun (WGS) entry which is preliminary data.</text>
</comment>
<organism evidence="4 5">
    <name type="scientific">Triparma laevis f. longispina</name>
    <dbReference type="NCBI Taxonomy" id="1714387"/>
    <lineage>
        <taxon>Eukaryota</taxon>
        <taxon>Sar</taxon>
        <taxon>Stramenopiles</taxon>
        <taxon>Ochrophyta</taxon>
        <taxon>Bolidophyceae</taxon>
        <taxon>Parmales</taxon>
        <taxon>Triparmaceae</taxon>
        <taxon>Triparma</taxon>
    </lineage>
</organism>